<keyword evidence="3 5" id="KW-0479">Metal-binding</keyword>
<dbReference type="PANTHER" id="PTHR24305">
    <property type="entry name" value="CYTOCHROME P450"/>
    <property type="match status" value="1"/>
</dbReference>
<dbReference type="InterPro" id="IPR050121">
    <property type="entry name" value="Cytochrome_P450_monoxygenase"/>
</dbReference>
<evidence type="ECO:0000256" key="1">
    <source>
        <dbReference type="ARBA" id="ARBA00001971"/>
    </source>
</evidence>
<evidence type="ECO:0000256" key="2">
    <source>
        <dbReference type="ARBA" id="ARBA00010617"/>
    </source>
</evidence>
<dbReference type="PROSITE" id="PS00086">
    <property type="entry name" value="CYTOCHROME_P450"/>
    <property type="match status" value="1"/>
</dbReference>
<evidence type="ECO:0000256" key="4">
    <source>
        <dbReference type="ARBA" id="ARBA00023004"/>
    </source>
</evidence>
<dbReference type="InterPro" id="IPR002401">
    <property type="entry name" value="Cyt_P450_E_grp-I"/>
</dbReference>
<dbReference type="GO" id="GO:0005506">
    <property type="term" value="F:iron ion binding"/>
    <property type="evidence" value="ECO:0007669"/>
    <property type="project" value="InterPro"/>
</dbReference>
<evidence type="ECO:0000256" key="5">
    <source>
        <dbReference type="PIRSR" id="PIRSR602401-1"/>
    </source>
</evidence>
<reference evidence="7 8" key="1">
    <citation type="submission" date="2016-07" db="EMBL/GenBank/DDBJ databases">
        <title>Pervasive Adenine N6-methylation of Active Genes in Fungi.</title>
        <authorList>
            <consortium name="DOE Joint Genome Institute"/>
            <person name="Mondo S.J."/>
            <person name="Dannebaum R.O."/>
            <person name="Kuo R.C."/>
            <person name="Labutti K."/>
            <person name="Haridas S."/>
            <person name="Kuo A."/>
            <person name="Salamov A."/>
            <person name="Ahrendt S.R."/>
            <person name="Lipzen A."/>
            <person name="Sullivan W."/>
            <person name="Andreopoulos W.B."/>
            <person name="Clum A."/>
            <person name="Lindquist E."/>
            <person name="Daum C."/>
            <person name="Ramamoorthy G.K."/>
            <person name="Gryganskyi A."/>
            <person name="Culley D."/>
            <person name="Magnuson J.K."/>
            <person name="James T.Y."/>
            <person name="O'Malley M.A."/>
            <person name="Stajich J.E."/>
            <person name="Spatafora J.W."/>
            <person name="Visel A."/>
            <person name="Grigoriev I.V."/>
        </authorList>
    </citation>
    <scope>NUCLEOTIDE SEQUENCE [LARGE SCALE GENOMIC DNA]</scope>
    <source>
        <strain evidence="7 8">ATCC 12442</strain>
    </source>
</reference>
<dbReference type="SUPFAM" id="SSF48264">
    <property type="entry name" value="Cytochrome P450"/>
    <property type="match status" value="1"/>
</dbReference>
<protein>
    <submittedName>
        <fullName evidence="7">Cytochrome P450</fullName>
    </submittedName>
</protein>
<dbReference type="OrthoDB" id="3934656at2759"/>
<dbReference type="AlphaFoldDB" id="A0A1Y1W539"/>
<dbReference type="GeneID" id="63801781"/>
<dbReference type="Gene3D" id="1.10.630.10">
    <property type="entry name" value="Cytochrome P450"/>
    <property type="match status" value="1"/>
</dbReference>
<dbReference type="Proteomes" id="UP000193922">
    <property type="component" value="Unassembled WGS sequence"/>
</dbReference>
<evidence type="ECO:0000313" key="8">
    <source>
        <dbReference type="Proteomes" id="UP000193922"/>
    </source>
</evidence>
<comment type="caution">
    <text evidence="7">The sequence shown here is derived from an EMBL/GenBank/DDBJ whole genome shotgun (WGS) entry which is preliminary data.</text>
</comment>
<dbReference type="RefSeq" id="XP_040742431.1">
    <property type="nucleotide sequence ID" value="XM_040885133.1"/>
</dbReference>
<comment type="cofactor">
    <cofactor evidence="1 5">
        <name>heme</name>
        <dbReference type="ChEBI" id="CHEBI:30413"/>
    </cofactor>
</comment>
<dbReference type="InterPro" id="IPR017972">
    <property type="entry name" value="Cyt_P450_CS"/>
</dbReference>
<accession>A0A1Y1W539</accession>
<evidence type="ECO:0000256" key="6">
    <source>
        <dbReference type="RuleBase" id="RU000461"/>
    </source>
</evidence>
<dbReference type="PRINTS" id="PR00463">
    <property type="entry name" value="EP450I"/>
</dbReference>
<keyword evidence="6" id="KW-0503">Monooxygenase</keyword>
<dbReference type="PANTHER" id="PTHR24305:SF166">
    <property type="entry name" value="CYTOCHROME P450 12A4, MITOCHONDRIAL-RELATED"/>
    <property type="match status" value="1"/>
</dbReference>
<evidence type="ECO:0000313" key="7">
    <source>
        <dbReference type="EMBL" id="ORX68649.1"/>
    </source>
</evidence>
<gene>
    <name evidence="7" type="ORF">DL89DRAFT_247624</name>
</gene>
<evidence type="ECO:0000256" key="3">
    <source>
        <dbReference type="ARBA" id="ARBA00022723"/>
    </source>
</evidence>
<keyword evidence="5 6" id="KW-0349">Heme</keyword>
<organism evidence="7 8">
    <name type="scientific">Linderina pennispora</name>
    <dbReference type="NCBI Taxonomy" id="61395"/>
    <lineage>
        <taxon>Eukaryota</taxon>
        <taxon>Fungi</taxon>
        <taxon>Fungi incertae sedis</taxon>
        <taxon>Zoopagomycota</taxon>
        <taxon>Kickxellomycotina</taxon>
        <taxon>Kickxellomycetes</taxon>
        <taxon>Kickxellales</taxon>
        <taxon>Kickxellaceae</taxon>
        <taxon>Linderina</taxon>
    </lineage>
</organism>
<name>A0A1Y1W539_9FUNG</name>
<keyword evidence="6" id="KW-0560">Oxidoreductase</keyword>
<sequence length="512" mass="57012">MISELLSVSTPLALPAVSLAIAVYVALTIKRAFFSPLSTIPGPFLNKLSNLPLRYHTMTGSYHAYTTQLHIKYGEVVRIGADFISLSNTSDTRLVLATHGFRKGPIYTTGLLLEENSFATTNPELNKVRRRQIGDAYAFHTLRAVEDLVVDAGANSLIKVWDAALAEQGDKARINYFYSFHRASFDVVGALGFGQSFNILQTGNTEVIDHMQNSIHLKVLSSLLPFIWSIPVLFKEKKKSTKAIVQLIRDTIDMRKKLVSETGKPPRIDVLQKMVDAKDPVTGEILGNESLISEIFLMLIAGTDTTSNTLSWVMMQLMHYPEVYRRVTEEIRTTFPDTSQTISFNEARSKLPYLSAVIHETMRINPSVGGFLPRCVPAEGATIQGHHIPAGTQICITITACQHNPQMWKNPEVFDPERFLGPDVTERLKDVLTFSSGVRVCIGRNLAWVELYTVLANVLRRYDFELPENAPYGPHKLSDKGVPAEIPGESFIVTSPVNPKDNCWVKISHAKA</sequence>
<dbReference type="InterPro" id="IPR036396">
    <property type="entry name" value="Cyt_P450_sf"/>
</dbReference>
<dbReference type="STRING" id="61395.A0A1Y1W539"/>
<dbReference type="GO" id="GO:0004497">
    <property type="term" value="F:monooxygenase activity"/>
    <property type="evidence" value="ECO:0007669"/>
    <property type="project" value="UniProtKB-KW"/>
</dbReference>
<dbReference type="Pfam" id="PF00067">
    <property type="entry name" value="p450"/>
    <property type="match status" value="1"/>
</dbReference>
<dbReference type="EMBL" id="MCFD01000009">
    <property type="protein sequence ID" value="ORX68649.1"/>
    <property type="molecule type" value="Genomic_DNA"/>
</dbReference>
<keyword evidence="8" id="KW-1185">Reference proteome</keyword>
<comment type="similarity">
    <text evidence="2 6">Belongs to the cytochrome P450 family.</text>
</comment>
<dbReference type="GO" id="GO:0016705">
    <property type="term" value="F:oxidoreductase activity, acting on paired donors, with incorporation or reduction of molecular oxygen"/>
    <property type="evidence" value="ECO:0007669"/>
    <property type="project" value="InterPro"/>
</dbReference>
<keyword evidence="4 5" id="KW-0408">Iron</keyword>
<dbReference type="GO" id="GO:0020037">
    <property type="term" value="F:heme binding"/>
    <property type="evidence" value="ECO:0007669"/>
    <property type="project" value="InterPro"/>
</dbReference>
<feature type="binding site" description="axial binding residue" evidence="5">
    <location>
        <position position="441"/>
    </location>
    <ligand>
        <name>heme</name>
        <dbReference type="ChEBI" id="CHEBI:30413"/>
    </ligand>
    <ligandPart>
        <name>Fe</name>
        <dbReference type="ChEBI" id="CHEBI:18248"/>
    </ligandPart>
</feature>
<dbReference type="PRINTS" id="PR00385">
    <property type="entry name" value="P450"/>
</dbReference>
<proteinExistence type="inferred from homology"/>
<dbReference type="InterPro" id="IPR001128">
    <property type="entry name" value="Cyt_P450"/>
</dbReference>